<dbReference type="EMBL" id="JANBQB010000059">
    <property type="protein sequence ID" value="KAJ1983347.1"/>
    <property type="molecule type" value="Genomic_DNA"/>
</dbReference>
<feature type="chain" id="PRO_5040847486" evidence="2">
    <location>
        <begin position="22"/>
        <end position="153"/>
    </location>
</feature>
<proteinExistence type="predicted"/>
<evidence type="ECO:0000256" key="2">
    <source>
        <dbReference type="SAM" id="SignalP"/>
    </source>
</evidence>
<name>A0A9W8B6E6_9FUNG</name>
<evidence type="ECO:0000313" key="4">
    <source>
        <dbReference type="Proteomes" id="UP001151582"/>
    </source>
</evidence>
<feature type="region of interest" description="Disordered" evidence="1">
    <location>
        <begin position="100"/>
        <end position="153"/>
    </location>
</feature>
<dbReference type="Proteomes" id="UP001151582">
    <property type="component" value="Unassembled WGS sequence"/>
</dbReference>
<accession>A0A9W8B6E6</accession>
<comment type="caution">
    <text evidence="3">The sequence shown here is derived from an EMBL/GenBank/DDBJ whole genome shotgun (WGS) entry which is preliminary data.</text>
</comment>
<protein>
    <submittedName>
        <fullName evidence="3">Uncharacterized protein</fullName>
    </submittedName>
</protein>
<organism evidence="3 4">
    <name type="scientific">Dimargaris verticillata</name>
    <dbReference type="NCBI Taxonomy" id="2761393"/>
    <lineage>
        <taxon>Eukaryota</taxon>
        <taxon>Fungi</taxon>
        <taxon>Fungi incertae sedis</taxon>
        <taxon>Zoopagomycota</taxon>
        <taxon>Kickxellomycotina</taxon>
        <taxon>Dimargaritomycetes</taxon>
        <taxon>Dimargaritales</taxon>
        <taxon>Dimargaritaceae</taxon>
        <taxon>Dimargaris</taxon>
    </lineage>
</organism>
<gene>
    <name evidence="3" type="ORF">H4R34_001333</name>
</gene>
<keyword evidence="2" id="KW-0732">Signal</keyword>
<sequence>MYVTRLFSAFVTILGVTQVTALATGHTDARSAPYYHTSNRPYGYDRYDRYNNYNHRGHRVYARGLVTSGGESFRVGQESATQYQQQSGTAYNPMTNRVEPHGQYSANQHQSGYFDKDHHYNTQYNNGANSGHYHSQSHQDGHYNSNHHAGGAY</sequence>
<feature type="signal peptide" evidence="2">
    <location>
        <begin position="1"/>
        <end position="21"/>
    </location>
</feature>
<reference evidence="3" key="1">
    <citation type="submission" date="2022-07" db="EMBL/GenBank/DDBJ databases">
        <title>Phylogenomic reconstructions and comparative analyses of Kickxellomycotina fungi.</title>
        <authorList>
            <person name="Reynolds N.K."/>
            <person name="Stajich J.E."/>
            <person name="Barry K."/>
            <person name="Grigoriev I.V."/>
            <person name="Crous P."/>
            <person name="Smith M.E."/>
        </authorList>
    </citation>
    <scope>NUCLEOTIDE SEQUENCE</scope>
    <source>
        <strain evidence="3">RSA 567</strain>
    </source>
</reference>
<dbReference type="AlphaFoldDB" id="A0A9W8B6E6"/>
<feature type="compositionally biased region" description="Polar residues" evidence="1">
    <location>
        <begin position="121"/>
        <end position="147"/>
    </location>
</feature>
<evidence type="ECO:0000313" key="3">
    <source>
        <dbReference type="EMBL" id="KAJ1983347.1"/>
    </source>
</evidence>
<keyword evidence="4" id="KW-1185">Reference proteome</keyword>
<evidence type="ECO:0000256" key="1">
    <source>
        <dbReference type="SAM" id="MobiDB-lite"/>
    </source>
</evidence>